<evidence type="ECO:0000313" key="7">
    <source>
        <dbReference type="Proteomes" id="UP001061302"/>
    </source>
</evidence>
<evidence type="ECO:0000313" key="6">
    <source>
        <dbReference type="EMBL" id="UXY16188.1"/>
    </source>
</evidence>
<keyword evidence="3" id="KW-0378">Hydrolase</keyword>
<evidence type="ECO:0000256" key="1">
    <source>
        <dbReference type="ARBA" id="ARBA00001947"/>
    </source>
</evidence>
<evidence type="ECO:0000256" key="4">
    <source>
        <dbReference type="ARBA" id="ARBA00022833"/>
    </source>
</evidence>
<sequence length="235" mass="26474">MDTDRIDGGDDVLAPRVFLIKVARQVMKNNNYLIVDPASQQAVLVDPAWQIDKIHAALASTRSTLSGILLTHAHFDHIDLAQPLAEFYNCPIWMSRREIEASGFHARQLVAIDETPWWVGGMRIEPILTPGHTPGCMCYLIGNNLFTGDVLFIEGCGICNGPDAAFEMFESLELLKARLHPDTHVFPGHTYLRPPGQRFADVLGHNMYLHFPDRHAFAAFRLRKGQSESRLLDFR</sequence>
<dbReference type="CDD" id="cd16275">
    <property type="entry name" value="BaeB-like_MBL-fold"/>
    <property type="match status" value="1"/>
</dbReference>
<proteinExistence type="predicted"/>
<dbReference type="PANTHER" id="PTHR46233:SF3">
    <property type="entry name" value="HYDROXYACYLGLUTATHIONE HYDROLASE GLOC"/>
    <property type="match status" value="1"/>
</dbReference>
<reference evidence="6" key="1">
    <citation type="submission" date="2022-10" db="EMBL/GenBank/DDBJ databases">
        <title>Chitiniphilus purpureus sp. nov., a novel chitin-degrading bacterium isolated from crawfish pond sediment.</title>
        <authorList>
            <person name="Li K."/>
        </authorList>
    </citation>
    <scope>NUCLEOTIDE SEQUENCE</scope>
    <source>
        <strain evidence="6">CD1</strain>
    </source>
</reference>
<keyword evidence="2" id="KW-0479">Metal-binding</keyword>
<dbReference type="RefSeq" id="WP_263125633.1">
    <property type="nucleotide sequence ID" value="NZ_CP106753.1"/>
</dbReference>
<evidence type="ECO:0000256" key="3">
    <source>
        <dbReference type="ARBA" id="ARBA00022801"/>
    </source>
</evidence>
<dbReference type="EMBL" id="CP106753">
    <property type="protein sequence ID" value="UXY16188.1"/>
    <property type="molecule type" value="Genomic_DNA"/>
</dbReference>
<comment type="cofactor">
    <cofactor evidence="1">
        <name>Zn(2+)</name>
        <dbReference type="ChEBI" id="CHEBI:29105"/>
    </cofactor>
</comment>
<name>A0ABY6DPN2_9NEIS</name>
<evidence type="ECO:0000259" key="5">
    <source>
        <dbReference type="SMART" id="SM00849"/>
    </source>
</evidence>
<feature type="domain" description="Metallo-beta-lactamase" evidence="5">
    <location>
        <begin position="28"/>
        <end position="189"/>
    </location>
</feature>
<dbReference type="InterPro" id="IPR036866">
    <property type="entry name" value="RibonucZ/Hydroxyglut_hydro"/>
</dbReference>
<dbReference type="InterPro" id="IPR001279">
    <property type="entry name" value="Metallo-B-lactamas"/>
</dbReference>
<dbReference type="Gene3D" id="3.60.15.10">
    <property type="entry name" value="Ribonuclease Z/Hydroxyacylglutathione hydrolase-like"/>
    <property type="match status" value="1"/>
</dbReference>
<dbReference type="PANTHER" id="PTHR46233">
    <property type="entry name" value="HYDROXYACYLGLUTATHIONE HYDROLASE GLOC"/>
    <property type="match status" value="1"/>
</dbReference>
<accession>A0ABY6DPN2</accession>
<evidence type="ECO:0000256" key="2">
    <source>
        <dbReference type="ARBA" id="ARBA00022723"/>
    </source>
</evidence>
<dbReference type="SUPFAM" id="SSF56281">
    <property type="entry name" value="Metallo-hydrolase/oxidoreductase"/>
    <property type="match status" value="1"/>
</dbReference>
<keyword evidence="7" id="KW-1185">Reference proteome</keyword>
<dbReference type="Pfam" id="PF00753">
    <property type="entry name" value="Lactamase_B"/>
    <property type="match status" value="1"/>
</dbReference>
<dbReference type="SMART" id="SM00849">
    <property type="entry name" value="Lactamase_B"/>
    <property type="match status" value="1"/>
</dbReference>
<organism evidence="6 7">
    <name type="scientific">Chitiniphilus purpureus</name>
    <dbReference type="NCBI Taxonomy" id="2981137"/>
    <lineage>
        <taxon>Bacteria</taxon>
        <taxon>Pseudomonadati</taxon>
        <taxon>Pseudomonadota</taxon>
        <taxon>Betaproteobacteria</taxon>
        <taxon>Neisseriales</taxon>
        <taxon>Chitinibacteraceae</taxon>
        <taxon>Chitiniphilus</taxon>
    </lineage>
</organism>
<protein>
    <submittedName>
        <fullName evidence="6">MBL fold metallo-hydrolase</fullName>
    </submittedName>
</protein>
<gene>
    <name evidence="6" type="ORF">N8I74_03980</name>
</gene>
<dbReference type="Proteomes" id="UP001061302">
    <property type="component" value="Chromosome"/>
</dbReference>
<keyword evidence="4" id="KW-0862">Zinc</keyword>
<dbReference type="InterPro" id="IPR051453">
    <property type="entry name" value="MBL_Glyoxalase_II"/>
</dbReference>